<dbReference type="GO" id="GO:0055087">
    <property type="term" value="C:Ski complex"/>
    <property type="evidence" value="ECO:0007669"/>
    <property type="project" value="InterPro"/>
</dbReference>
<evidence type="ECO:0000256" key="2">
    <source>
        <dbReference type="ARBA" id="ARBA00022803"/>
    </source>
</evidence>
<evidence type="ECO:0000256" key="1">
    <source>
        <dbReference type="ARBA" id="ARBA00022737"/>
    </source>
</evidence>
<dbReference type="EMBL" id="BLLK01000029">
    <property type="protein sequence ID" value="GFH48653.1"/>
    <property type="molecule type" value="Genomic_DNA"/>
</dbReference>
<dbReference type="Proteomes" id="UP001054902">
    <property type="component" value="Unassembled WGS sequence"/>
</dbReference>
<sequence length="1611" mass="180382">MSVEGKKIKIHIGQIKEAVDGLDSANRESLRDAARLLLIAEMCQRGVVTPLDADDEKLSQAVINTAGKMLLDENQVKPPLIAGAAFITSMVAQKTADIIASDSSNEIFSKKEWESAKKRCRDVEDSRLLNLLELFTFTDNICHGTLTNGDGMKVLLLRVAYGNNLRACKFTDPSVPPMFKKTLDVCIDLQNILLRLRSKLNNDDDDSSLLVEGEYNAYYTPDTRLPLERLIAIAESKNNRKRAAECSVRLAQSYLPHLSATVVKDILSAEGKQRWDNIQSTFIDGYNNIGKKNEAPAVELLSKAIELVNDIEDTLVTDDNLLLHKILKAALGIHYENEIAETIAEKNYQESRNRVGLGSKRSTRSDFVELASRQLVSDTLVADDLDNYSRHYDPKTLDKNCFDLCKHFLQYYGKSQAFDLQVETSLVMKKYIERTVSKARYLASHRLKKKQELSSNVWNELFDFISLILTEFIVGKRSEDISSQIEKVTSALNEMLITAAESLFIFLWMVPQTSIECVSFSFIASTSNFFECVLKRSKELKVLREKKRKEIEGNILRSTSATVNKGEVRLEMCSQVARCHLLLSSIGSEKDITQKEKDAILQISSETVKLATSESKSREIAELNSKLGLFFMQMLSTWSGLHASPWTLCNVSQARSVISYVRSNVKETAKEWGRKLTSEEETILDIAEADSESGVLPGGMRMISSKLYGAVLQKLNLESDPFNELLKSHCLTALTRGKLLDTDFDIEESDTQSLEDQLKCITNKLYTFISTMQPSTENFYFWRFETSLINSTGYHISLNNQLIADLLLHASKAEEAKDFLLEAIRSSPKNYDVAFAYGSFLLRMALFENGCSDKKLLKSAQLQLLKAAKLDVNKADPFALLGLWYEIQSDMKRSTGCYSKALLLDPSHPVAGRGMLRINTNASLSKILDNAMNIGLFQNGWAWKAYGDTKTYTEGDDEKAVICYQQALRASDISNPLQIGLNIFFSLPKSTVNDGSVTWVSLGGCYRRLGKHSASVRAFQHAFDIDGNDKSYFCSWAQVELELGLLDQATEKFENVLHSKSTIDRYNAAYGLASCMLVFARAAVEEGKFGDALSHLRKGIDALESMEITKSQLNFNCALKLLGDLMSFGYTLPASTFASEKVLDVDAEKLKFVGAATTAYEAIMMKLDGVYTGNLSEIRRTAFIDLGINFLLQARLSLSPLQSSTTESNDFNKGQDHIKSSIHYFLQAVEIDPTNPLGWVGLGNAYLFKDKILAQHAFCRALQLDKGTEDAWANMGLLYIDHGDYSKSEEAVDNLTQVSESSIMWVLRGLLLSNCFDGNGSSQNICRSADSFRAALQISRHRGGLLGLALSCRRVGVLEDPKLGENAYLKRRSDISIRESMTNLEMYLHDVGKQDIYSEVLLGLMKCERGDLLRNRLDSLNIEAELIAEGIQHLLEAKEFMTTEKTYDVEFQNILQKSLDIAQTIASTDDVTLAQEPNHDIHKARQHVIDNPGDGVYWLQLSEALIQAMSHDISDERLTLVKSSINKTKEIMFFHTTHLSLLHPPLNSITNVHDSVVQTILPSSCFSRALALSFWIDDISQKEISNSDTFDLQRSLILDPENFVGRNAFIL</sequence>
<dbReference type="Gene3D" id="1.25.40.10">
    <property type="entry name" value="Tetratricopeptide repeat domain"/>
    <property type="match status" value="2"/>
</dbReference>
<organism evidence="4 5">
    <name type="scientific">Chaetoceros tenuissimus</name>
    <dbReference type="NCBI Taxonomy" id="426638"/>
    <lineage>
        <taxon>Eukaryota</taxon>
        <taxon>Sar</taxon>
        <taxon>Stramenopiles</taxon>
        <taxon>Ochrophyta</taxon>
        <taxon>Bacillariophyta</taxon>
        <taxon>Coscinodiscophyceae</taxon>
        <taxon>Chaetocerotophycidae</taxon>
        <taxon>Chaetocerotales</taxon>
        <taxon>Chaetocerotaceae</taxon>
        <taxon>Chaetoceros</taxon>
    </lineage>
</organism>
<dbReference type="PANTHER" id="PTHR15704:SF7">
    <property type="entry name" value="SUPERKILLER COMPLEX PROTEIN 3"/>
    <property type="match status" value="1"/>
</dbReference>
<keyword evidence="2 3" id="KW-0802">TPR repeat</keyword>
<dbReference type="InterPro" id="IPR039226">
    <property type="entry name" value="Ski3/TTC37"/>
</dbReference>
<name>A0AAD3CMG1_9STRA</name>
<proteinExistence type="predicted"/>
<keyword evidence="5" id="KW-1185">Reference proteome</keyword>
<feature type="repeat" description="TPR" evidence="3">
    <location>
        <begin position="875"/>
        <end position="908"/>
    </location>
</feature>
<comment type="caution">
    <text evidence="4">The sequence shown here is derived from an EMBL/GenBank/DDBJ whole genome shotgun (WGS) entry which is preliminary data.</text>
</comment>
<accession>A0AAD3CMG1</accession>
<gene>
    <name evidence="4" type="ORF">CTEN210_05129</name>
</gene>
<dbReference type="SMART" id="SM00028">
    <property type="entry name" value="TPR"/>
    <property type="match status" value="5"/>
</dbReference>
<evidence type="ECO:0000313" key="4">
    <source>
        <dbReference type="EMBL" id="GFH48653.1"/>
    </source>
</evidence>
<dbReference type="GO" id="GO:0006401">
    <property type="term" value="P:RNA catabolic process"/>
    <property type="evidence" value="ECO:0007669"/>
    <property type="project" value="InterPro"/>
</dbReference>
<feature type="repeat" description="TPR" evidence="3">
    <location>
        <begin position="996"/>
        <end position="1029"/>
    </location>
</feature>
<dbReference type="InterPro" id="IPR011990">
    <property type="entry name" value="TPR-like_helical_dom_sf"/>
</dbReference>
<evidence type="ECO:0008006" key="6">
    <source>
        <dbReference type="Google" id="ProtNLM"/>
    </source>
</evidence>
<evidence type="ECO:0000256" key="3">
    <source>
        <dbReference type="PROSITE-ProRule" id="PRU00339"/>
    </source>
</evidence>
<evidence type="ECO:0000313" key="5">
    <source>
        <dbReference type="Proteomes" id="UP001054902"/>
    </source>
</evidence>
<dbReference type="PANTHER" id="PTHR15704">
    <property type="entry name" value="SUPERKILLER 3 PROTEIN-RELATED"/>
    <property type="match status" value="1"/>
</dbReference>
<feature type="repeat" description="TPR" evidence="3">
    <location>
        <begin position="1269"/>
        <end position="1302"/>
    </location>
</feature>
<keyword evidence="1" id="KW-0677">Repeat</keyword>
<reference evidence="4 5" key="1">
    <citation type="journal article" date="2021" name="Sci. Rep.">
        <title>The genome of the diatom Chaetoceros tenuissimus carries an ancient integrated fragment of an extant virus.</title>
        <authorList>
            <person name="Hongo Y."/>
            <person name="Kimura K."/>
            <person name="Takaki Y."/>
            <person name="Yoshida Y."/>
            <person name="Baba S."/>
            <person name="Kobayashi G."/>
            <person name="Nagasaki K."/>
            <person name="Hano T."/>
            <person name="Tomaru Y."/>
        </authorList>
    </citation>
    <scope>NUCLEOTIDE SEQUENCE [LARGE SCALE GENOMIC DNA]</scope>
    <source>
        <strain evidence="4 5">NIES-3715</strain>
    </source>
</reference>
<dbReference type="SUPFAM" id="SSF48452">
    <property type="entry name" value="TPR-like"/>
    <property type="match status" value="2"/>
</dbReference>
<dbReference type="PROSITE" id="PS50005">
    <property type="entry name" value="TPR"/>
    <property type="match status" value="3"/>
</dbReference>
<protein>
    <recommendedName>
        <fullName evidence="6">Superkiller protein 3</fullName>
    </recommendedName>
</protein>
<dbReference type="InterPro" id="IPR019734">
    <property type="entry name" value="TPR_rpt"/>
</dbReference>